<sequence length="354" mass="38357">MKKNILVVDDSALMRRVICDIINSDETFQAIDTCRDGLDALEKLRAKRYDGVVLDVNMPRMDGLALLEQLQKERIRATVIMVSTTTTKDAEVTMLAMERGAVDFVPKPTNVIEAKGEAFKGKLLGVLNAVLKTQKMALGSKSAETPEKVVLRRNTEPVRSRNKLVALACSTGGPKALQSVIPYLPKNLDAPMVLVQHMPAGFTKSMADRLNEVSDIHVKEAEDGDVLKKGTIYIAPGGKHMEIKKSPDGSHKIRLNDELPPIGGLKPCADITYDSLRTCGYDQIVCVVLTGMGADGTKGIKSLAKSKPVYVISQNAETCVVYGMPKSIAETGLVNEVVPLTQVAQTITKNVGVQ</sequence>
<dbReference type="EMBL" id="QSHO01000001">
    <property type="protein sequence ID" value="RHC20949.1"/>
    <property type="molecule type" value="Genomic_DNA"/>
</dbReference>
<evidence type="ECO:0000256" key="6">
    <source>
        <dbReference type="HAMAP-Rule" id="MF_00099"/>
    </source>
</evidence>
<reference evidence="12 18" key="3">
    <citation type="journal article" date="2019" name="Nat. Med.">
        <title>A library of human gut bacterial isolates paired with longitudinal multiomics data enables mechanistic microbiome research.</title>
        <authorList>
            <person name="Poyet M."/>
            <person name="Groussin M."/>
            <person name="Gibbons S.M."/>
            <person name="Avila-Pacheco J."/>
            <person name="Jiang X."/>
            <person name="Kearney S.M."/>
            <person name="Perrotta A.R."/>
            <person name="Berdy B."/>
            <person name="Zhao S."/>
            <person name="Lieberman T.D."/>
            <person name="Swanson P.K."/>
            <person name="Smith M."/>
            <person name="Roesemann S."/>
            <person name="Alexander J.E."/>
            <person name="Rich S.A."/>
            <person name="Livny J."/>
            <person name="Vlamakis H."/>
            <person name="Clish C."/>
            <person name="Bullock K."/>
            <person name="Deik A."/>
            <person name="Scott J."/>
            <person name="Pierce K.A."/>
            <person name="Xavier R.J."/>
            <person name="Alm E.J."/>
        </authorList>
    </citation>
    <scope>NUCLEOTIDE SEQUENCE [LARGE SCALE GENOMIC DNA]</scope>
    <source>
        <strain evidence="12 18">BIOML-A1</strain>
    </source>
</reference>
<feature type="domain" description="Response regulatory" evidence="9">
    <location>
        <begin position="4"/>
        <end position="122"/>
    </location>
</feature>
<keyword evidence="12" id="KW-0808">Transferase</keyword>
<dbReference type="InterPro" id="IPR001789">
    <property type="entry name" value="Sig_transdc_resp-reg_receiver"/>
</dbReference>
<comment type="PTM">
    <text evidence="6">Phosphorylated by CheA. Phosphorylation of the N-terminal regulatory domain activates the methylesterase activity.</text>
</comment>
<accession>A0A173UZC4</accession>
<dbReference type="PANTHER" id="PTHR42872">
    <property type="entry name" value="PROTEIN-GLUTAMATE METHYLESTERASE/PROTEIN-GLUTAMINE GLUTAMINASE"/>
    <property type="match status" value="1"/>
</dbReference>
<reference evidence="16 17" key="2">
    <citation type="submission" date="2018-08" db="EMBL/GenBank/DDBJ databases">
        <title>A genome reference for cultivated species of the human gut microbiota.</title>
        <authorList>
            <person name="Zou Y."/>
            <person name="Xue W."/>
            <person name="Luo G."/>
        </authorList>
    </citation>
    <scope>NUCLEOTIDE SEQUENCE [LARGE SCALE GENOMIC DNA]</scope>
    <source>
        <strain evidence="14 17">AM22-21LB</strain>
        <strain evidence="13 16">AM37-1AC</strain>
    </source>
</reference>
<keyword evidence="3 6" id="KW-0378">Hydrolase</keyword>
<dbReference type="Proteomes" id="UP000284051">
    <property type="component" value="Unassembled WGS sequence"/>
</dbReference>
<dbReference type="GO" id="GO:0008984">
    <property type="term" value="F:protein-glutamate methylesterase activity"/>
    <property type="evidence" value="ECO:0007669"/>
    <property type="project" value="UniProtKB-UniRule"/>
</dbReference>
<dbReference type="Pfam" id="PF01339">
    <property type="entry name" value="CheB_methylest"/>
    <property type="match status" value="1"/>
</dbReference>
<comment type="catalytic activity">
    <reaction evidence="6">
        <text>L-glutaminyl-[protein] + H2O = L-glutamyl-[protein] + NH4(+)</text>
        <dbReference type="Rhea" id="RHEA:16441"/>
        <dbReference type="Rhea" id="RHEA-COMP:10207"/>
        <dbReference type="Rhea" id="RHEA-COMP:10208"/>
        <dbReference type="ChEBI" id="CHEBI:15377"/>
        <dbReference type="ChEBI" id="CHEBI:28938"/>
        <dbReference type="ChEBI" id="CHEBI:29973"/>
        <dbReference type="ChEBI" id="CHEBI:30011"/>
        <dbReference type="EC" id="3.5.1.44"/>
    </reaction>
</comment>
<comment type="subcellular location">
    <subcellularLocation>
        <location evidence="6">Cytoplasm</location>
    </subcellularLocation>
</comment>
<dbReference type="GO" id="GO:0050568">
    <property type="term" value="F:protein-glutamine glutaminase activity"/>
    <property type="evidence" value="ECO:0007669"/>
    <property type="project" value="UniProtKB-UniRule"/>
</dbReference>
<dbReference type="EC" id="3.1.1.61" evidence="6"/>
<evidence type="ECO:0000313" key="11">
    <source>
        <dbReference type="EMBL" id="CUN19720.1"/>
    </source>
</evidence>
<dbReference type="GO" id="GO:0005737">
    <property type="term" value="C:cytoplasm"/>
    <property type="evidence" value="ECO:0007669"/>
    <property type="project" value="UniProtKB-SubCell"/>
</dbReference>
<proteinExistence type="inferred from homology"/>
<evidence type="ECO:0000313" key="17">
    <source>
        <dbReference type="Proteomes" id="UP000284051"/>
    </source>
</evidence>
<dbReference type="InterPro" id="IPR011006">
    <property type="entry name" value="CheY-like_superfamily"/>
</dbReference>
<evidence type="ECO:0000313" key="14">
    <source>
        <dbReference type="EMBL" id="RHG30428.1"/>
    </source>
</evidence>
<comment type="function">
    <text evidence="6">Involved in chemotaxis. Part of a chemotaxis signal transduction system that modulates chemotaxis in response to various stimuli. Catalyzes the demethylation of specific methylglutamate residues introduced into the chemoreceptors (methyl-accepting chemotaxis proteins or MCP) by CheR. Also mediates the irreversible deamidation of specific glutamine residues to glutamic acid.</text>
</comment>
<dbReference type="EMBL" id="WNAJ01000004">
    <property type="protein sequence ID" value="MTR84566.1"/>
    <property type="molecule type" value="Genomic_DNA"/>
</dbReference>
<dbReference type="GO" id="GO:0000156">
    <property type="term" value="F:phosphorelay response regulator activity"/>
    <property type="evidence" value="ECO:0007669"/>
    <property type="project" value="InterPro"/>
</dbReference>
<dbReference type="PROSITE" id="PS50122">
    <property type="entry name" value="CHEB"/>
    <property type="match status" value="1"/>
</dbReference>
<dbReference type="InterPro" id="IPR000673">
    <property type="entry name" value="Sig_transdc_resp-reg_Me-estase"/>
</dbReference>
<dbReference type="Gene3D" id="3.40.50.180">
    <property type="entry name" value="Methylesterase CheB, C-terminal domain"/>
    <property type="match status" value="1"/>
</dbReference>
<evidence type="ECO:0000313" key="15">
    <source>
        <dbReference type="Proteomes" id="UP000095350"/>
    </source>
</evidence>
<dbReference type="EC" id="3.5.1.44" evidence="6"/>
<dbReference type="Proteomes" id="UP000095350">
    <property type="component" value="Unassembled WGS sequence"/>
</dbReference>
<feature type="active site" evidence="6 7">
    <location>
        <position position="295"/>
    </location>
</feature>
<feature type="active site" evidence="6 7">
    <location>
        <position position="170"/>
    </location>
</feature>
<feature type="active site" evidence="6 7">
    <location>
        <position position="197"/>
    </location>
</feature>
<evidence type="ECO:0000259" key="9">
    <source>
        <dbReference type="PROSITE" id="PS50110"/>
    </source>
</evidence>
<dbReference type="Pfam" id="PF00072">
    <property type="entry name" value="Response_reg"/>
    <property type="match status" value="1"/>
</dbReference>
<name>A0A173UZC4_9FIRM</name>
<keyword evidence="6 8" id="KW-0597">Phosphoprotein</keyword>
<dbReference type="PaxDb" id="166486-ERS852572_02399"/>
<dbReference type="EMBL" id="CYXZ01000017">
    <property type="protein sequence ID" value="CUN19720.1"/>
    <property type="molecule type" value="Genomic_DNA"/>
</dbReference>
<dbReference type="Proteomes" id="UP000478483">
    <property type="component" value="Unassembled WGS sequence"/>
</dbReference>
<keyword evidence="1 6" id="KW-0963">Cytoplasm</keyword>
<evidence type="ECO:0000256" key="3">
    <source>
        <dbReference type="ARBA" id="ARBA00022801"/>
    </source>
</evidence>
<dbReference type="Gene3D" id="3.40.50.2300">
    <property type="match status" value="1"/>
</dbReference>
<dbReference type="GO" id="GO:0008168">
    <property type="term" value="F:methyltransferase activity"/>
    <property type="evidence" value="ECO:0007669"/>
    <property type="project" value="UniProtKB-KW"/>
</dbReference>
<comment type="domain">
    <text evidence="6">Contains a C-terminal catalytic domain, and an N-terminal region which modulates catalytic activity.</text>
</comment>
<evidence type="ECO:0000313" key="12">
    <source>
        <dbReference type="EMBL" id="MTR84566.1"/>
    </source>
</evidence>
<evidence type="ECO:0000313" key="13">
    <source>
        <dbReference type="EMBL" id="RHC20949.1"/>
    </source>
</evidence>
<dbReference type="SUPFAM" id="SSF52738">
    <property type="entry name" value="Methylesterase CheB, C-terminal domain"/>
    <property type="match status" value="1"/>
</dbReference>
<dbReference type="SMART" id="SM00448">
    <property type="entry name" value="REC"/>
    <property type="match status" value="1"/>
</dbReference>
<comment type="similarity">
    <text evidence="6">Belongs to the CheB family.</text>
</comment>
<dbReference type="EMBL" id="QRID01000002">
    <property type="protein sequence ID" value="RHG30428.1"/>
    <property type="molecule type" value="Genomic_DNA"/>
</dbReference>
<dbReference type="GO" id="GO:0006935">
    <property type="term" value="P:chemotaxis"/>
    <property type="evidence" value="ECO:0007669"/>
    <property type="project" value="UniProtKB-UniRule"/>
</dbReference>
<comment type="function">
    <text evidence="4">May play the central regulatory role in sporulation. It may be an element of the effector pathway responsible for the activation of sporulation genes in response to nutritional stress. Spo0A may act in concert with spo0H (a sigma factor) to control the expression of some genes that are critical to the sporulation process.</text>
</comment>
<dbReference type="Proteomes" id="UP000283513">
    <property type="component" value="Unassembled WGS sequence"/>
</dbReference>
<feature type="modified residue" description="4-aspartylphosphate" evidence="6 8">
    <location>
        <position position="55"/>
    </location>
</feature>
<dbReference type="SUPFAM" id="SSF52172">
    <property type="entry name" value="CheY-like"/>
    <property type="match status" value="1"/>
</dbReference>
<evidence type="ECO:0000256" key="2">
    <source>
        <dbReference type="ARBA" id="ARBA00022500"/>
    </source>
</evidence>
<dbReference type="CDD" id="cd17541">
    <property type="entry name" value="REC_CheB-like"/>
    <property type="match status" value="1"/>
</dbReference>
<gene>
    <name evidence="6 11" type="primary">cheB</name>
    <name evidence="14" type="ORF">DW264_02920</name>
    <name evidence="13" type="ORF">DW856_01705</name>
    <name evidence="11" type="ORF">ERS852572_02399</name>
    <name evidence="12" type="ORF">GMD50_05720</name>
</gene>
<dbReference type="STRING" id="166486.ERS852572_02399"/>
<dbReference type="InterPro" id="IPR008248">
    <property type="entry name" value="CheB-like"/>
</dbReference>
<dbReference type="AlphaFoldDB" id="A0A173UZC4"/>
<dbReference type="CDD" id="cd16432">
    <property type="entry name" value="CheB_Rec"/>
    <property type="match status" value="1"/>
</dbReference>
<organism evidence="11 15">
    <name type="scientific">Roseburia intestinalis</name>
    <dbReference type="NCBI Taxonomy" id="166486"/>
    <lineage>
        <taxon>Bacteria</taxon>
        <taxon>Bacillati</taxon>
        <taxon>Bacillota</taxon>
        <taxon>Clostridia</taxon>
        <taxon>Lachnospirales</taxon>
        <taxon>Lachnospiraceae</taxon>
        <taxon>Roseburia</taxon>
    </lineage>
</organism>
<evidence type="ECO:0000256" key="4">
    <source>
        <dbReference type="ARBA" id="ARBA00024867"/>
    </source>
</evidence>
<evidence type="ECO:0000256" key="8">
    <source>
        <dbReference type="PROSITE-ProRule" id="PRU00169"/>
    </source>
</evidence>
<evidence type="ECO:0000259" key="10">
    <source>
        <dbReference type="PROSITE" id="PS50122"/>
    </source>
</evidence>
<feature type="domain" description="CheB-type methylesterase" evidence="10">
    <location>
        <begin position="157"/>
        <end position="354"/>
    </location>
</feature>
<evidence type="ECO:0000313" key="18">
    <source>
        <dbReference type="Proteomes" id="UP000478483"/>
    </source>
</evidence>
<keyword evidence="12" id="KW-0489">Methyltransferase</keyword>
<evidence type="ECO:0000313" key="16">
    <source>
        <dbReference type="Proteomes" id="UP000283513"/>
    </source>
</evidence>
<comment type="catalytic activity">
    <reaction evidence="5 6">
        <text>[protein]-L-glutamate 5-O-methyl ester + H2O = L-glutamyl-[protein] + methanol + H(+)</text>
        <dbReference type="Rhea" id="RHEA:23236"/>
        <dbReference type="Rhea" id="RHEA-COMP:10208"/>
        <dbReference type="Rhea" id="RHEA-COMP:10311"/>
        <dbReference type="ChEBI" id="CHEBI:15377"/>
        <dbReference type="ChEBI" id="CHEBI:15378"/>
        <dbReference type="ChEBI" id="CHEBI:17790"/>
        <dbReference type="ChEBI" id="CHEBI:29973"/>
        <dbReference type="ChEBI" id="CHEBI:82795"/>
        <dbReference type="EC" id="3.1.1.61"/>
    </reaction>
</comment>
<dbReference type="InterPro" id="IPR035909">
    <property type="entry name" value="CheB_C"/>
</dbReference>
<dbReference type="PANTHER" id="PTHR42872:SF6">
    <property type="entry name" value="PROTEIN-GLUTAMATE METHYLESTERASE_PROTEIN-GLUTAMINE GLUTAMINASE"/>
    <property type="match status" value="1"/>
</dbReference>
<dbReference type="OrthoDB" id="9793421at2"/>
<keyword evidence="2 6" id="KW-0145">Chemotaxis</keyword>
<reference evidence="11 15" key="1">
    <citation type="submission" date="2015-09" db="EMBL/GenBank/DDBJ databases">
        <authorList>
            <consortium name="Pathogen Informatics"/>
        </authorList>
    </citation>
    <scope>NUCLEOTIDE SEQUENCE [LARGE SCALE GENOMIC DNA]</scope>
    <source>
        <strain evidence="11 15">2789STDY5834960</strain>
    </source>
</reference>
<dbReference type="GeneID" id="61433448"/>
<dbReference type="RefSeq" id="WP_006857473.1">
    <property type="nucleotide sequence ID" value="NZ_CABIYH010000017.1"/>
</dbReference>
<dbReference type="PROSITE" id="PS50110">
    <property type="entry name" value="RESPONSE_REGULATORY"/>
    <property type="match status" value="1"/>
</dbReference>
<evidence type="ECO:0000256" key="1">
    <source>
        <dbReference type="ARBA" id="ARBA00022490"/>
    </source>
</evidence>
<dbReference type="HAMAP" id="MF_00099">
    <property type="entry name" value="CheB_chemtxs"/>
    <property type="match status" value="1"/>
</dbReference>
<dbReference type="GO" id="GO:0032259">
    <property type="term" value="P:methylation"/>
    <property type="evidence" value="ECO:0007669"/>
    <property type="project" value="UniProtKB-KW"/>
</dbReference>
<dbReference type="PIRSF" id="PIRSF000876">
    <property type="entry name" value="RR_chemtxs_CheB"/>
    <property type="match status" value="1"/>
</dbReference>
<evidence type="ECO:0000256" key="5">
    <source>
        <dbReference type="ARBA" id="ARBA00048267"/>
    </source>
</evidence>
<dbReference type="NCBIfam" id="NF001965">
    <property type="entry name" value="PRK00742.1"/>
    <property type="match status" value="1"/>
</dbReference>
<protein>
    <recommendedName>
        <fullName evidence="6">Protein-glutamate methylesterase/protein-glutamine glutaminase</fullName>
        <ecNumber evidence="6">3.1.1.61</ecNumber>
        <ecNumber evidence="6">3.5.1.44</ecNumber>
    </recommendedName>
</protein>
<evidence type="ECO:0000256" key="7">
    <source>
        <dbReference type="PROSITE-ProRule" id="PRU00050"/>
    </source>
</evidence>